<evidence type="ECO:0000256" key="1">
    <source>
        <dbReference type="ARBA" id="ARBA00023054"/>
    </source>
</evidence>
<dbReference type="InterPro" id="IPR036415">
    <property type="entry name" value="Lamin_tail_dom_sf"/>
</dbReference>
<sequence length="76" mass="8251">MTDGGGRDEWSSAMALTTRSIWARNQGGVHNPPEQLIFDGEDTFGVGGNVQTILYNKDGEERATHIQRSSSQQTAA</sequence>
<dbReference type="GO" id="GO:0007097">
    <property type="term" value="P:nuclear migration"/>
    <property type="evidence" value="ECO:0007669"/>
    <property type="project" value="TreeGrafter"/>
</dbReference>
<protein>
    <submittedName>
        <fullName evidence="4">LTD domain-containing protein</fullName>
    </submittedName>
</protein>
<dbReference type="WBParaSite" id="PSAMB.scaffold2064size45355.g16356.t1">
    <property type="protein sequence ID" value="PSAMB.scaffold2064size45355.g16356.t1"/>
    <property type="gene ID" value="PSAMB.scaffold2064size45355.g16356"/>
</dbReference>
<dbReference type="SUPFAM" id="SSF74853">
    <property type="entry name" value="Lamin A/C globular tail domain"/>
    <property type="match status" value="1"/>
</dbReference>
<feature type="domain" description="LTD" evidence="2">
    <location>
        <begin position="1"/>
        <end position="69"/>
    </location>
</feature>
<dbReference type="GO" id="GO:0006998">
    <property type="term" value="P:nuclear envelope organization"/>
    <property type="evidence" value="ECO:0007669"/>
    <property type="project" value="TreeGrafter"/>
</dbReference>
<dbReference type="Proteomes" id="UP000887566">
    <property type="component" value="Unplaced"/>
</dbReference>
<dbReference type="PROSITE" id="PS51841">
    <property type="entry name" value="LTD"/>
    <property type="match status" value="1"/>
</dbReference>
<keyword evidence="3" id="KW-1185">Reference proteome</keyword>
<reference evidence="4" key="1">
    <citation type="submission" date="2022-11" db="UniProtKB">
        <authorList>
            <consortium name="WormBaseParasite"/>
        </authorList>
    </citation>
    <scope>IDENTIFICATION</scope>
</reference>
<dbReference type="GO" id="GO:0005652">
    <property type="term" value="C:nuclear lamina"/>
    <property type="evidence" value="ECO:0007669"/>
    <property type="project" value="TreeGrafter"/>
</dbReference>
<dbReference type="PANTHER" id="PTHR45721:SF12">
    <property type="entry name" value="INTERMEDIATE FILAMENT PROTEIN IFA-1"/>
    <property type="match status" value="1"/>
</dbReference>
<name>A0A914VJF6_9BILA</name>
<dbReference type="GO" id="GO:0090435">
    <property type="term" value="P:protein localization to nuclear envelope"/>
    <property type="evidence" value="ECO:0007669"/>
    <property type="project" value="TreeGrafter"/>
</dbReference>
<proteinExistence type="predicted"/>
<keyword evidence="1" id="KW-0175">Coiled coil</keyword>
<dbReference type="GO" id="GO:0005200">
    <property type="term" value="F:structural constituent of cytoskeleton"/>
    <property type="evidence" value="ECO:0007669"/>
    <property type="project" value="TreeGrafter"/>
</dbReference>
<organism evidence="3 4">
    <name type="scientific">Plectus sambesii</name>
    <dbReference type="NCBI Taxonomy" id="2011161"/>
    <lineage>
        <taxon>Eukaryota</taxon>
        <taxon>Metazoa</taxon>
        <taxon>Ecdysozoa</taxon>
        <taxon>Nematoda</taxon>
        <taxon>Chromadorea</taxon>
        <taxon>Plectida</taxon>
        <taxon>Plectina</taxon>
        <taxon>Plectoidea</taxon>
        <taxon>Plectidae</taxon>
        <taxon>Plectus</taxon>
    </lineage>
</organism>
<dbReference type="InterPro" id="IPR001322">
    <property type="entry name" value="Lamin_tail_dom"/>
</dbReference>
<dbReference type="GO" id="GO:0031507">
    <property type="term" value="P:heterochromatin formation"/>
    <property type="evidence" value="ECO:0007669"/>
    <property type="project" value="TreeGrafter"/>
</dbReference>
<dbReference type="AlphaFoldDB" id="A0A914VJF6"/>
<evidence type="ECO:0000313" key="4">
    <source>
        <dbReference type="WBParaSite" id="PSAMB.scaffold2064size45355.g16356.t1"/>
    </source>
</evidence>
<evidence type="ECO:0000259" key="2">
    <source>
        <dbReference type="PROSITE" id="PS51841"/>
    </source>
</evidence>
<accession>A0A914VJF6</accession>
<dbReference type="Gene3D" id="2.60.40.1260">
    <property type="entry name" value="Lamin Tail domain"/>
    <property type="match status" value="1"/>
</dbReference>
<evidence type="ECO:0000313" key="3">
    <source>
        <dbReference type="Proteomes" id="UP000887566"/>
    </source>
</evidence>
<dbReference type="GO" id="GO:0051664">
    <property type="term" value="P:nuclear pore localization"/>
    <property type="evidence" value="ECO:0007669"/>
    <property type="project" value="TreeGrafter"/>
</dbReference>
<dbReference type="PANTHER" id="PTHR45721">
    <property type="entry name" value="LAMIN DM0-RELATED"/>
    <property type="match status" value="1"/>
</dbReference>